<name>A0A1R3XPZ5_9BACT</name>
<proteinExistence type="predicted"/>
<gene>
    <name evidence="2" type="ORF">SAMN05444128_3000</name>
</gene>
<dbReference type="Proteomes" id="UP000187181">
    <property type="component" value="Unassembled WGS sequence"/>
</dbReference>
<evidence type="ECO:0000256" key="1">
    <source>
        <dbReference type="SAM" id="Phobius"/>
    </source>
</evidence>
<organism evidence="2 3">
    <name type="scientific">Pontibacter indicus</name>
    <dbReference type="NCBI Taxonomy" id="1317125"/>
    <lineage>
        <taxon>Bacteria</taxon>
        <taxon>Pseudomonadati</taxon>
        <taxon>Bacteroidota</taxon>
        <taxon>Cytophagia</taxon>
        <taxon>Cytophagales</taxon>
        <taxon>Hymenobacteraceae</taxon>
        <taxon>Pontibacter</taxon>
    </lineage>
</organism>
<keyword evidence="1" id="KW-1133">Transmembrane helix</keyword>
<feature type="transmembrane region" description="Helical" evidence="1">
    <location>
        <begin position="6"/>
        <end position="27"/>
    </location>
</feature>
<accession>A0A1R3XPZ5</accession>
<dbReference type="EMBL" id="FTPP01000003">
    <property type="protein sequence ID" value="SIT93479.1"/>
    <property type="molecule type" value="Genomic_DNA"/>
</dbReference>
<feature type="transmembrane region" description="Helical" evidence="1">
    <location>
        <begin position="86"/>
        <end position="107"/>
    </location>
</feature>
<dbReference type="AlphaFoldDB" id="A0A1R3XPZ5"/>
<evidence type="ECO:0000313" key="2">
    <source>
        <dbReference type="EMBL" id="SIT93479.1"/>
    </source>
</evidence>
<sequence length="111" mass="12708">MKNLRVWNAAILGSYALALLLLAYFFFAHELHRISYEANLLSEDFMLRFCAFWFISFLLTVMVYLFNLNLNYLWLPRAEKIVAVQAGKLILAVGLAAAFFAVALVMLSRLP</sequence>
<evidence type="ECO:0000313" key="3">
    <source>
        <dbReference type="Proteomes" id="UP000187181"/>
    </source>
</evidence>
<reference evidence="3" key="1">
    <citation type="submission" date="2017-01" db="EMBL/GenBank/DDBJ databases">
        <authorList>
            <person name="Varghese N."/>
            <person name="Submissions S."/>
        </authorList>
    </citation>
    <scope>NUCLEOTIDE SEQUENCE [LARGE SCALE GENOMIC DNA]</scope>
    <source>
        <strain evidence="3">LP100</strain>
    </source>
</reference>
<protein>
    <submittedName>
        <fullName evidence="2">Uncharacterized protein</fullName>
    </submittedName>
</protein>
<keyword evidence="3" id="KW-1185">Reference proteome</keyword>
<keyword evidence="1" id="KW-0812">Transmembrane</keyword>
<dbReference type="RefSeq" id="WP_076670480.1">
    <property type="nucleotide sequence ID" value="NZ_FTPP01000003.1"/>
</dbReference>
<keyword evidence="1" id="KW-0472">Membrane</keyword>
<dbReference type="OrthoDB" id="854015at2"/>
<feature type="transmembrane region" description="Helical" evidence="1">
    <location>
        <begin position="47"/>
        <end position="66"/>
    </location>
</feature>